<keyword evidence="3" id="KW-1185">Reference proteome</keyword>
<proteinExistence type="predicted"/>
<accession>A0A0D8JST0</accession>
<dbReference type="InParanoid" id="A0A0D8JST0"/>
<reference evidence="3" key="2">
    <citation type="journal article" date="2010" name="Genome Res.">
        <title>Population genomic sequencing of Coccidioides fungi reveals recent hybridization and transposon control.</title>
        <authorList>
            <person name="Neafsey D.E."/>
            <person name="Barker B.M."/>
            <person name="Sharpton T.J."/>
            <person name="Stajich J.E."/>
            <person name="Park D.J."/>
            <person name="Whiston E."/>
            <person name="Hung C.-Y."/>
            <person name="McMahan C."/>
            <person name="White J."/>
            <person name="Sykes S."/>
            <person name="Heiman D."/>
            <person name="Young S."/>
            <person name="Zeng Q."/>
            <person name="Abouelleil A."/>
            <person name="Aftuck L."/>
            <person name="Bessette D."/>
            <person name="Brown A."/>
            <person name="FitzGerald M."/>
            <person name="Lui A."/>
            <person name="Macdonald J.P."/>
            <person name="Priest M."/>
            <person name="Orbach M.J."/>
            <person name="Galgiani J.N."/>
            <person name="Kirkland T.N."/>
            <person name="Cole G.T."/>
            <person name="Birren B.W."/>
            <person name="Henn M.R."/>
            <person name="Taylor J.W."/>
            <person name="Rounsley S.D."/>
        </authorList>
    </citation>
    <scope>GENOME REANNOTATION</scope>
    <source>
        <strain evidence="3">RS</strain>
    </source>
</reference>
<evidence type="ECO:0000313" key="3">
    <source>
        <dbReference type="Proteomes" id="UP000001261"/>
    </source>
</evidence>
<sequence length="104" mass="11295">MTPAHWPPIKLSEATKYPASQLSGPLALPPKWKCKSEPSCFWPSTSLPSHHGSEVQALVLRELHLGSLLANLYMETSSETEFHGSAAEHHQTSPLLGNGEDLAP</sequence>
<feature type="compositionally biased region" description="Basic and acidic residues" evidence="1">
    <location>
        <begin position="80"/>
        <end position="91"/>
    </location>
</feature>
<dbReference type="AlphaFoldDB" id="A0A0D8JST0"/>
<protein>
    <submittedName>
        <fullName evidence="2">Uncharacterized protein</fullName>
    </submittedName>
</protein>
<evidence type="ECO:0000313" key="2">
    <source>
        <dbReference type="EMBL" id="KJF60405.1"/>
    </source>
</evidence>
<organism evidence="2 3">
    <name type="scientific">Coccidioides immitis (strain RS)</name>
    <name type="common">Valley fever fungus</name>
    <dbReference type="NCBI Taxonomy" id="246410"/>
    <lineage>
        <taxon>Eukaryota</taxon>
        <taxon>Fungi</taxon>
        <taxon>Dikarya</taxon>
        <taxon>Ascomycota</taxon>
        <taxon>Pezizomycotina</taxon>
        <taxon>Eurotiomycetes</taxon>
        <taxon>Eurotiomycetidae</taxon>
        <taxon>Onygenales</taxon>
        <taxon>Onygenaceae</taxon>
        <taxon>Coccidioides</taxon>
    </lineage>
</organism>
<reference evidence="3" key="1">
    <citation type="journal article" date="2009" name="Genome Res.">
        <title>Comparative genomic analyses of the human fungal pathogens Coccidioides and their relatives.</title>
        <authorList>
            <person name="Sharpton T.J."/>
            <person name="Stajich J.E."/>
            <person name="Rounsley S.D."/>
            <person name="Gardner M.J."/>
            <person name="Wortman J.R."/>
            <person name="Jordar V.S."/>
            <person name="Maiti R."/>
            <person name="Kodira C.D."/>
            <person name="Neafsey D.E."/>
            <person name="Zeng Q."/>
            <person name="Hung C.-Y."/>
            <person name="McMahan C."/>
            <person name="Muszewska A."/>
            <person name="Grynberg M."/>
            <person name="Mandel M.A."/>
            <person name="Kellner E.M."/>
            <person name="Barker B.M."/>
            <person name="Galgiani J.N."/>
            <person name="Orbach M.J."/>
            <person name="Kirkland T.N."/>
            <person name="Cole G.T."/>
            <person name="Henn M.R."/>
            <person name="Birren B.W."/>
            <person name="Taylor J.W."/>
        </authorList>
    </citation>
    <scope>NUCLEOTIDE SEQUENCE [LARGE SCALE GENOMIC DNA]</scope>
    <source>
        <strain evidence="3">RS</strain>
    </source>
</reference>
<dbReference type="Proteomes" id="UP000001261">
    <property type="component" value="Unassembled WGS sequence"/>
</dbReference>
<dbReference type="KEGG" id="cim:CIMG_12946"/>
<dbReference type="VEuPathDB" id="FungiDB:CIMG_12946"/>
<dbReference type="GeneID" id="24164573"/>
<evidence type="ECO:0000256" key="1">
    <source>
        <dbReference type="SAM" id="MobiDB-lite"/>
    </source>
</evidence>
<dbReference type="EMBL" id="GG704912">
    <property type="protein sequence ID" value="KJF60405.1"/>
    <property type="molecule type" value="Genomic_DNA"/>
</dbReference>
<feature type="region of interest" description="Disordered" evidence="1">
    <location>
        <begin position="79"/>
        <end position="104"/>
    </location>
</feature>
<name>A0A0D8JST0_COCIM</name>
<dbReference type="RefSeq" id="XP_004445232.1">
    <property type="nucleotide sequence ID" value="XM_004445175.1"/>
</dbReference>
<gene>
    <name evidence="2" type="ORF">CIMG_12946</name>
</gene>